<organism evidence="1 2">
    <name type="scientific">Gymnopus androsaceus JB14</name>
    <dbReference type="NCBI Taxonomy" id="1447944"/>
    <lineage>
        <taxon>Eukaryota</taxon>
        <taxon>Fungi</taxon>
        <taxon>Dikarya</taxon>
        <taxon>Basidiomycota</taxon>
        <taxon>Agaricomycotina</taxon>
        <taxon>Agaricomycetes</taxon>
        <taxon>Agaricomycetidae</taxon>
        <taxon>Agaricales</taxon>
        <taxon>Marasmiineae</taxon>
        <taxon>Omphalotaceae</taxon>
        <taxon>Gymnopus</taxon>
    </lineage>
</organism>
<sequence>MNPTFTVAVCLHWWQFPALQACISFASAPMALLIPLKEPKAFEGSRSLPQCNRSGLQYYLSRHLLGWHGMKRLSCSFNTGTTRRVIESTKFWML</sequence>
<evidence type="ECO:0000313" key="1">
    <source>
        <dbReference type="EMBL" id="KAE9402962.1"/>
    </source>
</evidence>
<dbReference type="AlphaFoldDB" id="A0A6A4HUQ9"/>
<dbReference type="Proteomes" id="UP000799118">
    <property type="component" value="Unassembled WGS sequence"/>
</dbReference>
<name>A0A6A4HUQ9_9AGAR</name>
<proteinExistence type="predicted"/>
<protein>
    <submittedName>
        <fullName evidence="1">Uncharacterized protein</fullName>
    </submittedName>
</protein>
<gene>
    <name evidence="1" type="ORF">BT96DRAFT_518289</name>
</gene>
<keyword evidence="2" id="KW-1185">Reference proteome</keyword>
<dbReference type="EMBL" id="ML769430">
    <property type="protein sequence ID" value="KAE9402962.1"/>
    <property type="molecule type" value="Genomic_DNA"/>
</dbReference>
<accession>A0A6A4HUQ9</accession>
<evidence type="ECO:0000313" key="2">
    <source>
        <dbReference type="Proteomes" id="UP000799118"/>
    </source>
</evidence>
<reference evidence="1" key="1">
    <citation type="journal article" date="2019" name="Environ. Microbiol.">
        <title>Fungal ecological strategies reflected in gene transcription - a case study of two litter decomposers.</title>
        <authorList>
            <person name="Barbi F."/>
            <person name="Kohler A."/>
            <person name="Barry K."/>
            <person name="Baskaran P."/>
            <person name="Daum C."/>
            <person name="Fauchery L."/>
            <person name="Ihrmark K."/>
            <person name="Kuo A."/>
            <person name="LaButti K."/>
            <person name="Lipzen A."/>
            <person name="Morin E."/>
            <person name="Grigoriev I.V."/>
            <person name="Henrissat B."/>
            <person name="Lindahl B."/>
            <person name="Martin F."/>
        </authorList>
    </citation>
    <scope>NUCLEOTIDE SEQUENCE</scope>
    <source>
        <strain evidence="1">JB14</strain>
    </source>
</reference>